<feature type="transmembrane region" description="Helical" evidence="1">
    <location>
        <begin position="91"/>
        <end position="118"/>
    </location>
</feature>
<gene>
    <name evidence="2" type="ORF">SPHA_5250</name>
</gene>
<proteinExistence type="predicted"/>
<sequence>MTPFCLCGTCSSIHLFKVAKFLHSSASLSSFFLPPPISNFFPLLCPHFLYSLSFSHSFSLTSNILLPFLFPASQLSPPSELSPPQNLVYDISFHGSISLGFFLWSIWFTIFFSFSFLFPPLHSSFYSFSSSLFFLSLTSYFIFIALFSSTHTLIILFFFIFSLFSFFNFLLYLYCSFLFLLLSSFYSFHLLFFFL</sequence>
<evidence type="ECO:0000256" key="1">
    <source>
        <dbReference type="SAM" id="Phobius"/>
    </source>
</evidence>
<name>A0A812AUE6_ACAPH</name>
<comment type="caution">
    <text evidence="2">The sequence shown here is derived from an EMBL/GenBank/DDBJ whole genome shotgun (WGS) entry which is preliminary data.</text>
</comment>
<dbReference type="AlphaFoldDB" id="A0A812AUE6"/>
<keyword evidence="1" id="KW-0812">Transmembrane</keyword>
<dbReference type="Proteomes" id="UP000597762">
    <property type="component" value="Unassembled WGS sequence"/>
</dbReference>
<keyword evidence="1" id="KW-0472">Membrane</keyword>
<evidence type="ECO:0000313" key="3">
    <source>
        <dbReference type="Proteomes" id="UP000597762"/>
    </source>
</evidence>
<dbReference type="EMBL" id="CAHIKZ030000174">
    <property type="protein sequence ID" value="CAE1157458.1"/>
    <property type="molecule type" value="Genomic_DNA"/>
</dbReference>
<keyword evidence="3" id="KW-1185">Reference proteome</keyword>
<reference evidence="2" key="1">
    <citation type="submission" date="2021-01" db="EMBL/GenBank/DDBJ databases">
        <authorList>
            <person name="Li R."/>
            <person name="Bekaert M."/>
        </authorList>
    </citation>
    <scope>NUCLEOTIDE SEQUENCE</scope>
    <source>
        <strain evidence="2">Farmed</strain>
    </source>
</reference>
<accession>A0A812AUE6</accession>
<organism evidence="2 3">
    <name type="scientific">Acanthosepion pharaonis</name>
    <name type="common">Pharaoh cuttlefish</name>
    <name type="synonym">Sepia pharaonis</name>
    <dbReference type="NCBI Taxonomy" id="158019"/>
    <lineage>
        <taxon>Eukaryota</taxon>
        <taxon>Metazoa</taxon>
        <taxon>Spiralia</taxon>
        <taxon>Lophotrochozoa</taxon>
        <taxon>Mollusca</taxon>
        <taxon>Cephalopoda</taxon>
        <taxon>Coleoidea</taxon>
        <taxon>Decapodiformes</taxon>
        <taxon>Sepiida</taxon>
        <taxon>Sepiina</taxon>
        <taxon>Sepiidae</taxon>
        <taxon>Acanthosepion</taxon>
    </lineage>
</organism>
<evidence type="ECO:0000313" key="2">
    <source>
        <dbReference type="EMBL" id="CAE1157458.1"/>
    </source>
</evidence>
<feature type="transmembrane region" description="Helical" evidence="1">
    <location>
        <begin position="177"/>
        <end position="194"/>
    </location>
</feature>
<keyword evidence="1" id="KW-1133">Transmembrane helix</keyword>
<protein>
    <submittedName>
        <fullName evidence="2">Uncharacterized protein</fullName>
    </submittedName>
</protein>